<comment type="caution">
    <text evidence="1">The sequence shown here is derived from an EMBL/GenBank/DDBJ whole genome shotgun (WGS) entry which is preliminary data.</text>
</comment>
<dbReference type="RefSeq" id="WP_273381573.1">
    <property type="nucleotide sequence ID" value="NZ_PIUK01000348.1"/>
</dbReference>
<name>A0A953LKB0_SYMTR</name>
<gene>
    <name evidence="1" type="ORF">CWE10_18460</name>
</gene>
<evidence type="ECO:0000313" key="2">
    <source>
        <dbReference type="Proteomes" id="UP000732377"/>
    </source>
</evidence>
<reference evidence="1" key="1">
    <citation type="submission" date="2017-11" db="EMBL/GenBank/DDBJ databases">
        <title>Three new genomes from thermophilic consortium.</title>
        <authorList>
            <person name="Quaggio R."/>
            <person name="Amgarten D."/>
            <person name="Setubal J.C."/>
        </authorList>
    </citation>
    <scope>NUCLEOTIDE SEQUENCE</scope>
    <source>
        <strain evidence="1">ZCTH01-B2</strain>
    </source>
</reference>
<accession>A0A953LKB0</accession>
<dbReference type="AlphaFoldDB" id="A0A953LKB0"/>
<sequence length="406" mass="46040">MHRDPPDPHRGQVCSLEAARTDHLVRRLRSKLMDYLRDDEAEISVGWGMVRFFPPELFDEVEPEARSLAVDWLAFMFPGEWRIPLARQLAEDDASLSQEERATLNAWADRAAPGFFRVESVSGLQARLVRLPDDAPRTVRGVRGGVLKPGDLLVTWLLPTGPAYYLGLETAFVDQDLTDGLRHILQVEMDLLRRQRPRATWDDLYRTSWPRIVWAVGVLANDADVFRIHAPPGPSVLWDGRPVPDAPAWWERTAEWARTLAETSAPIHEEPGDGIERLWWDAALTLRPKQERTVASWTAAVVYAFRRYVQGDPTVTQAEVAEQCCVSPATVGNRSRQIVKALGLEPFDLRYVDLLARDVRILWEMHCIGALGSPALYGGMDVAKMSPEDKLLLHAVLRDMRRYLNE</sequence>
<organism evidence="1 2">
    <name type="scientific">Symbiobacterium thermophilum</name>
    <dbReference type="NCBI Taxonomy" id="2734"/>
    <lineage>
        <taxon>Bacteria</taxon>
        <taxon>Bacillati</taxon>
        <taxon>Bacillota</taxon>
        <taxon>Clostridia</taxon>
        <taxon>Eubacteriales</taxon>
        <taxon>Symbiobacteriaceae</taxon>
        <taxon>Symbiobacterium</taxon>
    </lineage>
</organism>
<evidence type="ECO:0000313" key="1">
    <source>
        <dbReference type="EMBL" id="MBY6278119.1"/>
    </source>
</evidence>
<dbReference type="Proteomes" id="UP000732377">
    <property type="component" value="Unassembled WGS sequence"/>
</dbReference>
<dbReference type="EMBL" id="PIUK01000348">
    <property type="protein sequence ID" value="MBY6278119.1"/>
    <property type="molecule type" value="Genomic_DNA"/>
</dbReference>
<proteinExistence type="predicted"/>
<protein>
    <submittedName>
        <fullName evidence="1">Uncharacterized protein</fullName>
    </submittedName>
</protein>